<feature type="transmembrane region" description="Helical" evidence="6">
    <location>
        <begin position="79"/>
        <end position="98"/>
    </location>
</feature>
<protein>
    <submittedName>
        <fullName evidence="7">Uncharacterized protein</fullName>
    </submittedName>
</protein>
<sequence>MTDTKMDPKGQSDSTLEKCISKAQGETEETSLTLVGLAPETSRDIGSFAIIALGWDICNSWVGVAATMALSIASGGSVTLVYGIIVILVTVGCSAATLSEIASVYPTAGGQYHWTSILSPKAVSRGLLND</sequence>
<feature type="transmembrane region" description="Helical" evidence="6">
    <location>
        <begin position="48"/>
        <end position="73"/>
    </location>
</feature>
<keyword evidence="4 6" id="KW-1133">Transmembrane helix</keyword>
<evidence type="ECO:0000256" key="4">
    <source>
        <dbReference type="ARBA" id="ARBA00022989"/>
    </source>
</evidence>
<evidence type="ECO:0000256" key="6">
    <source>
        <dbReference type="SAM" id="Phobius"/>
    </source>
</evidence>
<reference evidence="7 8" key="1">
    <citation type="journal article" date="2016" name="Nat. Commun.">
        <title>Ectomycorrhizal ecology is imprinted in the genome of the dominant symbiotic fungus Cenococcum geophilum.</title>
        <authorList>
            <consortium name="DOE Joint Genome Institute"/>
            <person name="Peter M."/>
            <person name="Kohler A."/>
            <person name="Ohm R.A."/>
            <person name="Kuo A."/>
            <person name="Krutzmann J."/>
            <person name="Morin E."/>
            <person name="Arend M."/>
            <person name="Barry K.W."/>
            <person name="Binder M."/>
            <person name="Choi C."/>
            <person name="Clum A."/>
            <person name="Copeland A."/>
            <person name="Grisel N."/>
            <person name="Haridas S."/>
            <person name="Kipfer T."/>
            <person name="LaButti K."/>
            <person name="Lindquist E."/>
            <person name="Lipzen A."/>
            <person name="Maire R."/>
            <person name="Meier B."/>
            <person name="Mihaltcheva S."/>
            <person name="Molinier V."/>
            <person name="Murat C."/>
            <person name="Poggeler S."/>
            <person name="Quandt C.A."/>
            <person name="Sperisen C."/>
            <person name="Tritt A."/>
            <person name="Tisserant E."/>
            <person name="Crous P.W."/>
            <person name="Henrissat B."/>
            <person name="Nehls U."/>
            <person name="Egli S."/>
            <person name="Spatafora J.W."/>
            <person name="Grigoriev I.V."/>
            <person name="Martin F.M."/>
        </authorList>
    </citation>
    <scope>NUCLEOTIDE SEQUENCE [LARGE SCALE GENOMIC DNA]</scope>
    <source>
        <strain evidence="7 8">CBS 207.34</strain>
    </source>
</reference>
<evidence type="ECO:0000256" key="5">
    <source>
        <dbReference type="ARBA" id="ARBA00023136"/>
    </source>
</evidence>
<dbReference type="PANTHER" id="PTHR45649:SF19">
    <property type="entry name" value="TRANSPORTER, PUTATIVE (EUROFUNG)-RELATED"/>
    <property type="match status" value="1"/>
</dbReference>
<dbReference type="GO" id="GO:0022857">
    <property type="term" value="F:transmembrane transporter activity"/>
    <property type="evidence" value="ECO:0007669"/>
    <property type="project" value="InterPro"/>
</dbReference>
<evidence type="ECO:0000256" key="3">
    <source>
        <dbReference type="ARBA" id="ARBA00022692"/>
    </source>
</evidence>
<evidence type="ECO:0000256" key="2">
    <source>
        <dbReference type="ARBA" id="ARBA00022448"/>
    </source>
</evidence>
<dbReference type="Proteomes" id="UP000250140">
    <property type="component" value="Unassembled WGS sequence"/>
</dbReference>
<comment type="subcellular location">
    <subcellularLocation>
        <location evidence="1">Membrane</location>
        <topology evidence="1">Multi-pass membrane protein</topology>
    </subcellularLocation>
</comment>
<dbReference type="InterPro" id="IPR002293">
    <property type="entry name" value="AA/rel_permease1"/>
</dbReference>
<evidence type="ECO:0000313" key="8">
    <source>
        <dbReference type="Proteomes" id="UP000250140"/>
    </source>
</evidence>
<keyword evidence="5 6" id="KW-0472">Membrane</keyword>
<dbReference type="AlphaFoldDB" id="A0A8E2EZI9"/>
<gene>
    <name evidence="7" type="ORF">AOQ84DRAFT_440128</name>
</gene>
<organism evidence="7 8">
    <name type="scientific">Glonium stellatum</name>
    <dbReference type="NCBI Taxonomy" id="574774"/>
    <lineage>
        <taxon>Eukaryota</taxon>
        <taxon>Fungi</taxon>
        <taxon>Dikarya</taxon>
        <taxon>Ascomycota</taxon>
        <taxon>Pezizomycotina</taxon>
        <taxon>Dothideomycetes</taxon>
        <taxon>Pleosporomycetidae</taxon>
        <taxon>Gloniales</taxon>
        <taxon>Gloniaceae</taxon>
        <taxon>Glonium</taxon>
    </lineage>
</organism>
<keyword evidence="8" id="KW-1185">Reference proteome</keyword>
<dbReference type="PANTHER" id="PTHR45649">
    <property type="entry name" value="AMINO-ACID PERMEASE BAT1"/>
    <property type="match status" value="1"/>
</dbReference>
<proteinExistence type="predicted"/>
<dbReference type="GO" id="GO:0016020">
    <property type="term" value="C:membrane"/>
    <property type="evidence" value="ECO:0007669"/>
    <property type="project" value="UniProtKB-SubCell"/>
</dbReference>
<dbReference type="Pfam" id="PF13520">
    <property type="entry name" value="AA_permease_2"/>
    <property type="match status" value="1"/>
</dbReference>
<evidence type="ECO:0000313" key="7">
    <source>
        <dbReference type="EMBL" id="OCL07545.1"/>
    </source>
</evidence>
<dbReference type="EMBL" id="KV749841">
    <property type="protein sequence ID" value="OCL07545.1"/>
    <property type="molecule type" value="Genomic_DNA"/>
</dbReference>
<name>A0A8E2EZI9_9PEZI</name>
<dbReference type="OrthoDB" id="2417308at2759"/>
<dbReference type="Gene3D" id="1.20.1740.10">
    <property type="entry name" value="Amino acid/polyamine transporter I"/>
    <property type="match status" value="1"/>
</dbReference>
<accession>A0A8E2EZI9</accession>
<keyword evidence="2" id="KW-0813">Transport</keyword>
<keyword evidence="3 6" id="KW-0812">Transmembrane</keyword>
<evidence type="ECO:0000256" key="1">
    <source>
        <dbReference type="ARBA" id="ARBA00004141"/>
    </source>
</evidence>